<evidence type="ECO:0000313" key="3">
    <source>
        <dbReference type="EMBL" id="KAA8570430.1"/>
    </source>
</evidence>
<keyword evidence="1" id="KW-0175">Coiled coil</keyword>
<evidence type="ECO:0000313" key="4">
    <source>
        <dbReference type="Proteomes" id="UP000322873"/>
    </source>
</evidence>
<feature type="coiled-coil region" evidence="1">
    <location>
        <begin position="15"/>
        <end position="42"/>
    </location>
</feature>
<reference evidence="3 4" key="1">
    <citation type="submission" date="2019-06" db="EMBL/GenBank/DDBJ databases">
        <title>Genome Sequence of the Brown Rot Fungal Pathogen Monilinia fructicola.</title>
        <authorList>
            <person name="De Miccolis Angelini R.M."/>
            <person name="Landi L."/>
            <person name="Abate D."/>
            <person name="Pollastro S."/>
            <person name="Romanazzi G."/>
            <person name="Faretra F."/>
        </authorList>
    </citation>
    <scope>NUCLEOTIDE SEQUENCE [LARGE SCALE GENOMIC DNA]</scope>
    <source>
        <strain evidence="3 4">Mfrc123</strain>
    </source>
</reference>
<dbReference type="AlphaFoldDB" id="A0A5M9JP59"/>
<feature type="compositionally biased region" description="Pro residues" evidence="2">
    <location>
        <begin position="77"/>
        <end position="90"/>
    </location>
</feature>
<sequence length="111" mass="12614">MEDIDREARLSAAYTTRLDQTLQDLQERVKEQEALLEKLRATTSIPITDGPSPDPKTHLRQLLALKHAYDTLSTTPPHLPPPKSALPRPPRLPHHFNLHPRNATKPDQHIT</sequence>
<proteinExistence type="predicted"/>
<feature type="region of interest" description="Disordered" evidence="2">
    <location>
        <begin position="72"/>
        <end position="111"/>
    </location>
</feature>
<comment type="caution">
    <text evidence="3">The sequence shown here is derived from an EMBL/GenBank/DDBJ whole genome shotgun (WGS) entry which is preliminary data.</text>
</comment>
<dbReference type="Proteomes" id="UP000322873">
    <property type="component" value="Unassembled WGS sequence"/>
</dbReference>
<keyword evidence="4" id="KW-1185">Reference proteome</keyword>
<name>A0A5M9JP59_MONFR</name>
<protein>
    <submittedName>
        <fullName evidence="3">Uncharacterized protein</fullName>
    </submittedName>
</protein>
<evidence type="ECO:0000256" key="1">
    <source>
        <dbReference type="SAM" id="Coils"/>
    </source>
</evidence>
<accession>A0A5M9JP59</accession>
<organism evidence="3 4">
    <name type="scientific">Monilinia fructicola</name>
    <name type="common">Brown rot fungus</name>
    <name type="synonym">Ciboria fructicola</name>
    <dbReference type="NCBI Taxonomy" id="38448"/>
    <lineage>
        <taxon>Eukaryota</taxon>
        <taxon>Fungi</taxon>
        <taxon>Dikarya</taxon>
        <taxon>Ascomycota</taxon>
        <taxon>Pezizomycotina</taxon>
        <taxon>Leotiomycetes</taxon>
        <taxon>Helotiales</taxon>
        <taxon>Sclerotiniaceae</taxon>
        <taxon>Monilinia</taxon>
    </lineage>
</organism>
<dbReference type="EMBL" id="VICG01000007">
    <property type="protein sequence ID" value="KAA8570430.1"/>
    <property type="molecule type" value="Genomic_DNA"/>
</dbReference>
<gene>
    <name evidence="3" type="ORF">EYC84_002716</name>
</gene>
<evidence type="ECO:0000256" key="2">
    <source>
        <dbReference type="SAM" id="MobiDB-lite"/>
    </source>
</evidence>
<dbReference type="VEuPathDB" id="FungiDB:MFRU_005g04650"/>